<dbReference type="STRING" id="1619234.SAMN05421730_100288"/>
<dbReference type="InterPro" id="IPR011990">
    <property type="entry name" value="TPR-like_helical_dom_sf"/>
</dbReference>
<dbReference type="OrthoDB" id="1690769at2"/>
<organism evidence="1 2">
    <name type="scientific">Anaerobium acetethylicum</name>
    <dbReference type="NCBI Taxonomy" id="1619234"/>
    <lineage>
        <taxon>Bacteria</taxon>
        <taxon>Bacillati</taxon>
        <taxon>Bacillota</taxon>
        <taxon>Clostridia</taxon>
        <taxon>Lachnospirales</taxon>
        <taxon>Lachnospiraceae</taxon>
        <taxon>Anaerobium</taxon>
    </lineage>
</organism>
<evidence type="ECO:0000313" key="1">
    <source>
        <dbReference type="EMBL" id="SCP95650.1"/>
    </source>
</evidence>
<accession>A0A1D3TQ47</accession>
<dbReference type="Proteomes" id="UP000199315">
    <property type="component" value="Unassembled WGS sequence"/>
</dbReference>
<name>A0A1D3TQ47_9FIRM</name>
<dbReference type="RefSeq" id="WP_091230168.1">
    <property type="nucleotide sequence ID" value="NZ_FMKA01000002.1"/>
</dbReference>
<gene>
    <name evidence="1" type="ORF">SAMN05421730_100288</name>
</gene>
<dbReference type="EMBL" id="FMKA01000002">
    <property type="protein sequence ID" value="SCP95650.1"/>
    <property type="molecule type" value="Genomic_DNA"/>
</dbReference>
<reference evidence="1 2" key="1">
    <citation type="submission" date="2016-09" db="EMBL/GenBank/DDBJ databases">
        <authorList>
            <person name="Capua I."/>
            <person name="De Benedictis P."/>
            <person name="Joannis T."/>
            <person name="Lombin L.H."/>
            <person name="Cattoli G."/>
        </authorList>
    </citation>
    <scope>NUCLEOTIDE SEQUENCE [LARGE SCALE GENOMIC DNA]</scope>
    <source>
        <strain evidence="1 2">GluBS11</strain>
    </source>
</reference>
<proteinExistence type="predicted"/>
<dbReference type="Gene3D" id="1.25.40.10">
    <property type="entry name" value="Tetratricopeptide repeat domain"/>
    <property type="match status" value="1"/>
</dbReference>
<keyword evidence="2" id="KW-1185">Reference proteome</keyword>
<evidence type="ECO:0000313" key="2">
    <source>
        <dbReference type="Proteomes" id="UP000199315"/>
    </source>
</evidence>
<protein>
    <submittedName>
        <fullName evidence="1">Uncharacterized protein</fullName>
    </submittedName>
</protein>
<dbReference type="SUPFAM" id="SSF48452">
    <property type="entry name" value="TPR-like"/>
    <property type="match status" value="1"/>
</dbReference>
<dbReference type="AlphaFoldDB" id="A0A1D3TQ47"/>
<sequence length="109" mass="12640">MQKIDHSAINNPYICMAINKLHCNEINEAYKIIMEALHANPNAPEPQNLLGIWNEINGNDDMARRHYRAAYALDPSYRPASKNLERLCIFFEDKRDPADFGDHEVTKKR</sequence>